<keyword evidence="3" id="KW-1185">Reference proteome</keyword>
<keyword evidence="1" id="KW-1133">Transmembrane helix</keyword>
<evidence type="ECO:0000256" key="1">
    <source>
        <dbReference type="SAM" id="Phobius"/>
    </source>
</evidence>
<sequence length="90" mass="10209">MIKKSIFFSVLLIVLLGAYYVIISLSERRDFSKSSLDYYLLAPNLFKNLSSADSIGERYIYSSSDGNKPMVISFIFHSIKDSAQIKSDLK</sequence>
<feature type="transmembrane region" description="Helical" evidence="1">
    <location>
        <begin position="6"/>
        <end position="25"/>
    </location>
</feature>
<dbReference type="Proteomes" id="UP000321189">
    <property type="component" value="Unassembled WGS sequence"/>
</dbReference>
<organism evidence="2 3">
    <name type="scientific">Pseudoalteromonas atlantica</name>
    <name type="common">Alteromonas atlantica</name>
    <dbReference type="NCBI Taxonomy" id="288"/>
    <lineage>
        <taxon>Bacteria</taxon>
        <taxon>Pseudomonadati</taxon>
        <taxon>Pseudomonadota</taxon>
        <taxon>Gammaproteobacteria</taxon>
        <taxon>Alteromonadales</taxon>
        <taxon>Pseudoalteromonadaceae</taxon>
        <taxon>Pseudoalteromonas</taxon>
    </lineage>
</organism>
<dbReference type="RefSeq" id="WP_138576682.1">
    <property type="nucleotide sequence ID" value="NZ_BJUT01000007.1"/>
</dbReference>
<gene>
    <name evidence="2" type="ORF">PAT01_11350</name>
</gene>
<dbReference type="EMBL" id="BJUT01000007">
    <property type="protein sequence ID" value="GEK75831.1"/>
    <property type="molecule type" value="Genomic_DNA"/>
</dbReference>
<protein>
    <submittedName>
        <fullName evidence="2">Uncharacterized protein</fullName>
    </submittedName>
</protein>
<name>A0ABQ0UCB2_PSEAF</name>
<evidence type="ECO:0000313" key="3">
    <source>
        <dbReference type="Proteomes" id="UP000321189"/>
    </source>
</evidence>
<reference evidence="2 3" key="1">
    <citation type="submission" date="2019-07" db="EMBL/GenBank/DDBJ databases">
        <title>Whole genome shotgun sequence of Pseudoalteromonas atlantica NBRC 103033.</title>
        <authorList>
            <person name="Hosoyama A."/>
            <person name="Uohara A."/>
            <person name="Ohji S."/>
            <person name="Ichikawa N."/>
        </authorList>
    </citation>
    <scope>NUCLEOTIDE SEQUENCE [LARGE SCALE GENOMIC DNA]</scope>
    <source>
        <strain evidence="2 3">NBRC 103033</strain>
    </source>
</reference>
<comment type="caution">
    <text evidence="2">The sequence shown here is derived from an EMBL/GenBank/DDBJ whole genome shotgun (WGS) entry which is preliminary data.</text>
</comment>
<proteinExistence type="predicted"/>
<evidence type="ECO:0000313" key="2">
    <source>
        <dbReference type="EMBL" id="GEK75831.1"/>
    </source>
</evidence>
<keyword evidence="1" id="KW-0472">Membrane</keyword>
<accession>A0ABQ0UCB2</accession>
<keyword evidence="1" id="KW-0812">Transmembrane</keyword>